<organism evidence="1 2">
    <name type="scientific">Anaerotruncus colihominis</name>
    <dbReference type="NCBI Taxonomy" id="169435"/>
    <lineage>
        <taxon>Bacteria</taxon>
        <taxon>Bacillati</taxon>
        <taxon>Bacillota</taxon>
        <taxon>Clostridia</taxon>
        <taxon>Eubacteriales</taxon>
        <taxon>Oscillospiraceae</taxon>
        <taxon>Anaerotruncus</taxon>
    </lineage>
</organism>
<dbReference type="AlphaFoldDB" id="A0A845RGS9"/>
<reference evidence="1 2" key="1">
    <citation type="submission" date="2018-08" db="EMBL/GenBank/DDBJ databases">
        <title>Murine metabolic-syndrome-specific gut microbial biobank.</title>
        <authorList>
            <person name="Liu C."/>
        </authorList>
    </citation>
    <scope>NUCLEOTIDE SEQUENCE [LARGE SCALE GENOMIC DNA]</scope>
    <source>
        <strain evidence="1 2">X69</strain>
    </source>
</reference>
<dbReference type="EMBL" id="QXWZ01000011">
    <property type="protein sequence ID" value="NBI78769.1"/>
    <property type="molecule type" value="Genomic_DNA"/>
</dbReference>
<evidence type="ECO:0000313" key="2">
    <source>
        <dbReference type="Proteomes" id="UP000446348"/>
    </source>
</evidence>
<comment type="caution">
    <text evidence="1">The sequence shown here is derived from an EMBL/GenBank/DDBJ whole genome shotgun (WGS) entry which is preliminary data.</text>
</comment>
<protein>
    <submittedName>
        <fullName evidence="1">Uncharacterized protein</fullName>
    </submittedName>
</protein>
<evidence type="ECO:0000313" key="1">
    <source>
        <dbReference type="EMBL" id="NBI78769.1"/>
    </source>
</evidence>
<accession>A0A845RGS9</accession>
<proteinExistence type="predicted"/>
<name>A0A845RGS9_9FIRM</name>
<sequence length="96" mass="10943">MLLFFGQALNEPGHPLDLFERFRCSFRLLMTIILMHSLADFTINCNAAAPVYKVCKAAVIPARVFAKRHTKGRKTEEHKILCIYAKNHTKKCAVSH</sequence>
<gene>
    <name evidence="1" type="ORF">D3Z39_07780</name>
</gene>
<dbReference type="Proteomes" id="UP000446348">
    <property type="component" value="Unassembled WGS sequence"/>
</dbReference>